<gene>
    <name evidence="4" type="ORF">FEM48_Zijuj05G0042900</name>
</gene>
<feature type="region of interest" description="Disordered" evidence="3">
    <location>
        <begin position="381"/>
        <end position="405"/>
    </location>
</feature>
<feature type="region of interest" description="Disordered" evidence="3">
    <location>
        <begin position="165"/>
        <end position="237"/>
    </location>
</feature>
<feature type="compositionally biased region" description="Polar residues" evidence="3">
    <location>
        <begin position="388"/>
        <end position="400"/>
    </location>
</feature>
<feature type="region of interest" description="Disordered" evidence="3">
    <location>
        <begin position="1647"/>
        <end position="1668"/>
    </location>
</feature>
<keyword evidence="2" id="KW-0963">Cytoplasm</keyword>
<comment type="subcellular location">
    <subcellularLocation>
        <location evidence="1">Cytoplasm</location>
        <location evidence="1">P-body</location>
    </subcellularLocation>
</comment>
<evidence type="ECO:0000313" key="4">
    <source>
        <dbReference type="EMBL" id="KAH7528165.1"/>
    </source>
</evidence>
<evidence type="ECO:0000256" key="3">
    <source>
        <dbReference type="SAM" id="MobiDB-lite"/>
    </source>
</evidence>
<feature type="region of interest" description="Disordered" evidence="3">
    <location>
        <begin position="1333"/>
        <end position="1359"/>
    </location>
</feature>
<feature type="region of interest" description="Disordered" evidence="3">
    <location>
        <begin position="1038"/>
        <end position="1064"/>
    </location>
</feature>
<dbReference type="PANTHER" id="PTHR21551">
    <property type="entry name" value="TOPOISOMERASE II-ASSOCIATED PROTEIN PAT1"/>
    <property type="match status" value="1"/>
</dbReference>
<dbReference type="GO" id="GO:0000290">
    <property type="term" value="P:deadenylation-dependent decapping of nuclear-transcribed mRNA"/>
    <property type="evidence" value="ECO:0007669"/>
    <property type="project" value="InterPro"/>
</dbReference>
<evidence type="ECO:0000256" key="2">
    <source>
        <dbReference type="ARBA" id="ARBA00022490"/>
    </source>
</evidence>
<organism evidence="4 5">
    <name type="scientific">Ziziphus jujuba var. spinosa</name>
    <dbReference type="NCBI Taxonomy" id="714518"/>
    <lineage>
        <taxon>Eukaryota</taxon>
        <taxon>Viridiplantae</taxon>
        <taxon>Streptophyta</taxon>
        <taxon>Embryophyta</taxon>
        <taxon>Tracheophyta</taxon>
        <taxon>Spermatophyta</taxon>
        <taxon>Magnoliopsida</taxon>
        <taxon>eudicotyledons</taxon>
        <taxon>Gunneridae</taxon>
        <taxon>Pentapetalae</taxon>
        <taxon>rosids</taxon>
        <taxon>fabids</taxon>
        <taxon>Rosales</taxon>
        <taxon>Rhamnaceae</taxon>
        <taxon>Paliureae</taxon>
        <taxon>Ziziphus</taxon>
    </lineage>
</organism>
<dbReference type="EMBL" id="JAEACU010000005">
    <property type="protein sequence ID" value="KAH7528165.1"/>
    <property type="molecule type" value="Genomic_DNA"/>
</dbReference>
<dbReference type="GO" id="GO:0003723">
    <property type="term" value="F:RNA binding"/>
    <property type="evidence" value="ECO:0007669"/>
    <property type="project" value="TreeGrafter"/>
</dbReference>
<evidence type="ECO:0000313" key="5">
    <source>
        <dbReference type="Proteomes" id="UP000813462"/>
    </source>
</evidence>
<feature type="compositionally biased region" description="Polar residues" evidence="3">
    <location>
        <begin position="1339"/>
        <end position="1349"/>
    </location>
</feature>
<feature type="region of interest" description="Disordered" evidence="3">
    <location>
        <begin position="1"/>
        <end position="27"/>
    </location>
</feature>
<evidence type="ECO:0000256" key="1">
    <source>
        <dbReference type="ARBA" id="ARBA00004201"/>
    </source>
</evidence>
<accession>A0A978VCS6</accession>
<protein>
    <recommendedName>
        <fullName evidence="6">Protein PAT1 homolog</fullName>
    </recommendedName>
</protein>
<evidence type="ECO:0008006" key="6">
    <source>
        <dbReference type="Google" id="ProtNLM"/>
    </source>
</evidence>
<feature type="region of interest" description="Disordered" evidence="3">
    <location>
        <begin position="1210"/>
        <end position="1241"/>
    </location>
</feature>
<feature type="compositionally biased region" description="Low complexity" evidence="3">
    <location>
        <begin position="1222"/>
        <end position="1236"/>
    </location>
</feature>
<feature type="region of interest" description="Disordered" evidence="3">
    <location>
        <begin position="495"/>
        <end position="523"/>
    </location>
</feature>
<feature type="compositionally biased region" description="Low complexity" evidence="3">
    <location>
        <begin position="173"/>
        <end position="184"/>
    </location>
</feature>
<sequence>MEGFESGSGIHEAPNPQDLKQFGDDSTGDAVFDASQYAFFGKDVLEEVELGGLEEEEEDFPAAGFEEEEFLYEPEEGEVLRSLSDIDDLASTFSKLNKNVSGPRGTGVIGDGGSRESSSAAEWAQDEFPNWVDHQIYDAESTLEGKRWSSQPFSSAQLMESKTLYRTSSYPEQQQQQQQQQPPQNHHPHFASEPILVPKSSFPSYPTPGGRSQHASPNHHSGHLNVPYHVGGHQGGLSSPNLTPFSNSQLQLAGLPHSPHFGGNLPQLNSGITVNSRPPNQWANQAGMYPGDHPTLLNNLLQQQLSHQNGIMPPQLMTQQQQQQQQHRMHHPVQPSFNHLPGMQSQLFAPHLPPSPPLMGKLETMLGLADLRDQRSRFGQKGRLNPRFNLQGSDTSNQKSDGGWPQFRSKYMSAEEIEGILRMQLAATHSNDPYVDDYYHQACLAKKSAGAKLRHHFCPTHLRDLPPRARANSEPHAFLQVDALGRIPFSSIRRPRPLLEVDPPNSSSPGSTEQKASEKPLEQEPMLAARVTIEDGLCLLLDVDDIDRFLQFSQLQDGGTQLRRRRQVLLEGLAASLQLADPLGKNGQTVGLVPKDDLVFLRLVSLPKGRKLLARYLQLLFPASELMRIVCMAIFRHLRFLFGTLPSDPGSAETTNNLARVVSLCVHGMDLGALSCCLAAVVCSSEQPPLRPLGSSAGDGASLILKSVLERATELLTDPHVASNYNISNRELWQGSFNEFFGLLTKYCVNKYDSVMQSLLIQGNITVIGTDAARAITCEMPVELLRASLPHTNEHQRQLLLDFTRRSMTGFGVVSFDLVFGVLVLYKGIDMEGFGSGSGIHEAPNPQDLKQFGDNSTEGTVFDASQYAFFGKNVLEEVELGGLEDGQEDFPAAGFDEEEFIFDREQREVLRSLSDIDDLASTFSKLNKGVTGPRNTGVIGDRRSRESSTASEWAQEEFPNWVDHQFYDAGSSLEGKRWSSQPISSAQLMELKPLYRTSSYPEEEQQVKPLYRTSSYPEQEHQRQNHLQHFASEPILVPKSSFTSYPPPGGRSQHASPNHHSGHLNIPYLVGHQGGLSSPNLNAFSNSQLQLSGPPHSPHFGGNLPQLNSGVRVNGRPPNQWVNQAGMYPGDHSTLLNNLLQQQLSHQNGIMPPQLVTQSQQQQHRMHHHIQPSFNHLPGMQSHVFNPHLSSPLMSKFEAMLGLADLREQRPKLSQKSRRNSRSSQQSSDSSSQKSDGGLPQFRSKYMTADEIESILRMQLAATHSNDPYVDDYYHQACLAKKSSGGKLRHQFCPTHLRDLPPRGRSNSEPHAFLQVDALGRILFSSIRRPRPLLEVDPPNSSGPGSTEQKASEKPLEQEPMLAARVTIEDGLCLLLDVDDIDRFLQCSQLQDGGTQLRRRRQVLLEGLAASLQLADPLGKNGHSVGLVPKDDLVFLRLVALPKGRKLLSRYLQLLFPGSELMRIVCMAIFRHLRFLFGALPSDPGAAETTNDLARVVSLCVHGMDLGALSACLAAVVCSSEQPPLRPLGSSAGDGASLILKSVLERATELLMDPHAASNYNMTNRALWQASFNEFFGLLTKYCVNKYNSIMQSLLMQGPPNITVVGTDATKSIIREMPVELLRASLPHTDEHQRQLLMDFTRRSMSVGGSDSHNGDNGGIMNSESVLS</sequence>
<name>A0A978VCS6_ZIZJJ</name>
<dbReference type="PANTHER" id="PTHR21551:SF0">
    <property type="entry name" value="PROTEIN ASSOCIATED WITH TOPO II RELATED-1, ISOFORM A"/>
    <property type="match status" value="1"/>
</dbReference>
<feature type="compositionally biased region" description="Polar residues" evidence="3">
    <location>
        <begin position="504"/>
        <end position="514"/>
    </location>
</feature>
<dbReference type="InterPro" id="IPR039900">
    <property type="entry name" value="Pat1-like"/>
</dbReference>
<reference evidence="4" key="1">
    <citation type="journal article" date="2021" name="Front. Plant Sci.">
        <title>Chromosome-Scale Genome Assembly for Chinese Sour Jujube and Insights Into Its Genome Evolution and Domestication Signature.</title>
        <authorList>
            <person name="Shen L.-Y."/>
            <person name="Luo H."/>
            <person name="Wang X.-L."/>
            <person name="Wang X.-M."/>
            <person name="Qiu X.-J."/>
            <person name="Liu H."/>
            <person name="Zhou S.-S."/>
            <person name="Jia K.-H."/>
            <person name="Nie S."/>
            <person name="Bao Y.-T."/>
            <person name="Zhang R.-G."/>
            <person name="Yun Q.-Z."/>
            <person name="Chai Y.-H."/>
            <person name="Lu J.-Y."/>
            <person name="Li Y."/>
            <person name="Zhao S.-W."/>
            <person name="Mao J.-F."/>
            <person name="Jia S.-G."/>
            <person name="Mao Y.-M."/>
        </authorList>
    </citation>
    <scope>NUCLEOTIDE SEQUENCE</scope>
    <source>
        <strain evidence="4">AT0</strain>
        <tissue evidence="4">Leaf</tissue>
    </source>
</reference>
<comment type="caution">
    <text evidence="4">The sequence shown here is derived from an EMBL/GenBank/DDBJ whole genome shotgun (WGS) entry which is preliminary data.</text>
</comment>
<proteinExistence type="predicted"/>
<dbReference type="GO" id="GO:0033962">
    <property type="term" value="P:P-body assembly"/>
    <property type="evidence" value="ECO:0007669"/>
    <property type="project" value="TreeGrafter"/>
</dbReference>
<dbReference type="GO" id="GO:0000932">
    <property type="term" value="C:P-body"/>
    <property type="evidence" value="ECO:0007669"/>
    <property type="project" value="UniProtKB-SubCell"/>
</dbReference>
<dbReference type="Proteomes" id="UP000813462">
    <property type="component" value="Unassembled WGS sequence"/>
</dbReference>